<dbReference type="GeneID" id="102807604"/>
<proteinExistence type="predicted"/>
<evidence type="ECO:0000259" key="1">
    <source>
        <dbReference type="Pfam" id="PF17921"/>
    </source>
</evidence>
<sequence length="141" mass="16131">MVKRSSHIYKLDPVFGEDGLLWVGGRLCQAKMAKESKHQLILPKGVHVSMLILCEIHESGGHFGRGYILFKLREKYWIPNANSATRKLIHNCVTCRRYRARIGEQKMADLPSDRLDANDPPFTRVGLDYFGPIEVKQKHVS</sequence>
<dbReference type="PANTHER" id="PTHR47331">
    <property type="entry name" value="PHD-TYPE DOMAIN-CONTAINING PROTEIN"/>
    <property type="match status" value="1"/>
</dbReference>
<dbReference type="Gene3D" id="1.10.340.70">
    <property type="match status" value="1"/>
</dbReference>
<dbReference type="InterPro" id="IPR041588">
    <property type="entry name" value="Integrase_H2C2"/>
</dbReference>
<reference evidence="3" key="1">
    <citation type="submission" date="2025-08" db="UniProtKB">
        <authorList>
            <consortium name="RefSeq"/>
        </authorList>
    </citation>
    <scope>IDENTIFICATION</scope>
    <source>
        <tissue evidence="3">Testes</tissue>
    </source>
</reference>
<protein>
    <submittedName>
        <fullName evidence="3">Uncharacterized protein LOC102807604</fullName>
    </submittedName>
</protein>
<accession>A0ABM0M483</accession>
<dbReference type="Proteomes" id="UP000694865">
    <property type="component" value="Unplaced"/>
</dbReference>
<feature type="domain" description="Integrase zinc-binding" evidence="1">
    <location>
        <begin position="51"/>
        <end position="100"/>
    </location>
</feature>
<dbReference type="Pfam" id="PF17921">
    <property type="entry name" value="Integrase_H2C2"/>
    <property type="match status" value="1"/>
</dbReference>
<keyword evidence="2" id="KW-1185">Reference proteome</keyword>
<dbReference type="RefSeq" id="XP_006814824.1">
    <property type="nucleotide sequence ID" value="XM_006814761.1"/>
</dbReference>
<evidence type="ECO:0000313" key="2">
    <source>
        <dbReference type="Proteomes" id="UP000694865"/>
    </source>
</evidence>
<organism evidence="2 3">
    <name type="scientific">Saccoglossus kowalevskii</name>
    <name type="common">Acorn worm</name>
    <dbReference type="NCBI Taxonomy" id="10224"/>
    <lineage>
        <taxon>Eukaryota</taxon>
        <taxon>Metazoa</taxon>
        <taxon>Hemichordata</taxon>
        <taxon>Enteropneusta</taxon>
        <taxon>Harrimaniidae</taxon>
        <taxon>Saccoglossus</taxon>
    </lineage>
</organism>
<dbReference type="PANTHER" id="PTHR47331:SF1">
    <property type="entry name" value="GAG-LIKE PROTEIN"/>
    <property type="match status" value="1"/>
</dbReference>
<name>A0ABM0M483_SACKO</name>
<evidence type="ECO:0000313" key="3">
    <source>
        <dbReference type="RefSeq" id="XP_006814824.1"/>
    </source>
</evidence>
<gene>
    <name evidence="3" type="primary">LOC102807604</name>
</gene>